<feature type="domain" description="RNA polymerase sigma-70 region 2" evidence="6">
    <location>
        <begin position="33"/>
        <end position="95"/>
    </location>
</feature>
<dbReference type="InterPro" id="IPR013324">
    <property type="entry name" value="RNA_pol_sigma_r3/r4-like"/>
</dbReference>
<dbReference type="InterPro" id="IPR007627">
    <property type="entry name" value="RNA_pol_sigma70_r2"/>
</dbReference>
<evidence type="ECO:0000256" key="3">
    <source>
        <dbReference type="ARBA" id="ARBA00023082"/>
    </source>
</evidence>
<dbReference type="NCBIfam" id="TIGR02937">
    <property type="entry name" value="sigma70-ECF"/>
    <property type="match status" value="1"/>
</dbReference>
<reference evidence="8 10" key="1">
    <citation type="journal article" date="2019" name="Emerg. Microbes Infect.">
        <title>Comprehensive subspecies identification of 175 nontuberculous mycobacteria species based on 7547 genomic profiles.</title>
        <authorList>
            <person name="Matsumoto Y."/>
            <person name="Kinjo T."/>
            <person name="Motooka D."/>
            <person name="Nabeya D."/>
            <person name="Jung N."/>
            <person name="Uechi K."/>
            <person name="Horii T."/>
            <person name="Iida T."/>
            <person name="Fujita J."/>
            <person name="Nakamura S."/>
        </authorList>
    </citation>
    <scope>NUCLEOTIDE SEQUENCE [LARGE SCALE GENOMIC DNA]</scope>
    <source>
        <strain evidence="8 10">JCM 15653</strain>
    </source>
</reference>
<evidence type="ECO:0000313" key="11">
    <source>
        <dbReference type="Proteomes" id="UP001162885"/>
    </source>
</evidence>
<dbReference type="InterPro" id="IPR014284">
    <property type="entry name" value="RNA_pol_sigma-70_dom"/>
</dbReference>
<dbReference type="RefSeq" id="WP_077743663.1">
    <property type="nucleotide sequence ID" value="NZ_AP022579.1"/>
</dbReference>
<dbReference type="AlphaFoldDB" id="A0AAX2ZS30"/>
<dbReference type="GO" id="GO:0003677">
    <property type="term" value="F:DNA binding"/>
    <property type="evidence" value="ECO:0007669"/>
    <property type="project" value="UniProtKB-KW"/>
</dbReference>
<dbReference type="InterPro" id="IPR039425">
    <property type="entry name" value="RNA_pol_sigma-70-like"/>
</dbReference>
<dbReference type="Proteomes" id="UP000466683">
    <property type="component" value="Chromosome"/>
</dbReference>
<sequence length="214" mass="24534">MLQPCEGDPAGPPAGILRSELAARFEREALPLLDRLFRGAQRLTSNRQDAEDLLQETMLLAYRGFHTFEEGTNLNAWMFRIMHNARITRHRKMERRPSEVLVEDFAAQTLTELLPYLRRGLRSAEASALELFPDDEIRNALMQLRDEYRWTIYLADVEGLSYKEIADVTGVATGTVMSRVHRGRQRLRAVLGSTARRRRLIRDLGSDGRHRACG</sequence>
<dbReference type="SUPFAM" id="SSF88659">
    <property type="entry name" value="Sigma3 and sigma4 domains of RNA polymerase sigma factors"/>
    <property type="match status" value="1"/>
</dbReference>
<evidence type="ECO:0000256" key="4">
    <source>
        <dbReference type="ARBA" id="ARBA00023125"/>
    </source>
</evidence>
<comment type="similarity">
    <text evidence="1">Belongs to the sigma-70 factor family. ECF subfamily.</text>
</comment>
<evidence type="ECO:0000313" key="9">
    <source>
        <dbReference type="EMBL" id="UNB98028.1"/>
    </source>
</evidence>
<dbReference type="Proteomes" id="UP001162885">
    <property type="component" value="Chromosome"/>
</dbReference>
<dbReference type="Gene3D" id="1.10.1740.10">
    <property type="match status" value="1"/>
</dbReference>
<dbReference type="Pfam" id="PF04542">
    <property type="entry name" value="Sigma70_r2"/>
    <property type="match status" value="1"/>
</dbReference>
<reference evidence="8" key="2">
    <citation type="submission" date="2020-02" db="EMBL/GenBank/DDBJ databases">
        <authorList>
            <person name="Matsumoto Y."/>
            <person name="Motooka D."/>
            <person name="Nakamura S."/>
        </authorList>
    </citation>
    <scope>NUCLEOTIDE SEQUENCE</scope>
    <source>
        <strain evidence="8">JCM 15653</strain>
    </source>
</reference>
<accession>A0AAX2ZS30</accession>
<dbReference type="PANTHER" id="PTHR43133:SF59">
    <property type="entry name" value="ECF RNA POLYMERASE SIGMA FACTOR SIGR"/>
    <property type="match status" value="1"/>
</dbReference>
<dbReference type="GO" id="GO:0016987">
    <property type="term" value="F:sigma factor activity"/>
    <property type="evidence" value="ECO:0007669"/>
    <property type="project" value="UniProtKB-KW"/>
</dbReference>
<feature type="domain" description="RNA polymerase sigma factor 70 region 4 type 2" evidence="7">
    <location>
        <begin position="135"/>
        <end position="187"/>
    </location>
</feature>
<evidence type="ECO:0000259" key="6">
    <source>
        <dbReference type="Pfam" id="PF04542"/>
    </source>
</evidence>
<dbReference type="PANTHER" id="PTHR43133">
    <property type="entry name" value="RNA POLYMERASE ECF-TYPE SIGMA FACTO"/>
    <property type="match status" value="1"/>
</dbReference>
<keyword evidence="5" id="KW-0804">Transcription</keyword>
<reference evidence="9 11" key="3">
    <citation type="journal article" date="2022" name="BMC Genomics">
        <title>Comparative genome analysis of mycobacteria focusing on tRNA and non-coding RNA.</title>
        <authorList>
            <person name="Behra P.R.K."/>
            <person name="Pettersson B.M.F."/>
            <person name="Ramesh M."/>
            <person name="Das S."/>
            <person name="Dasgupta S."/>
            <person name="Kirsebom L.A."/>
        </authorList>
    </citation>
    <scope>NUCLEOTIDE SEQUENCE [LARGE SCALE GENOMIC DNA]</scope>
    <source>
        <strain evidence="9 11">DSM 44677</strain>
    </source>
</reference>
<dbReference type="InterPro" id="IPR036388">
    <property type="entry name" value="WH-like_DNA-bd_sf"/>
</dbReference>
<dbReference type="InterPro" id="IPR013249">
    <property type="entry name" value="RNA_pol_sigma70_r4_t2"/>
</dbReference>
<keyword evidence="4" id="KW-0238">DNA-binding</keyword>
<dbReference type="Pfam" id="PF08281">
    <property type="entry name" value="Sigma70_r4_2"/>
    <property type="match status" value="1"/>
</dbReference>
<evidence type="ECO:0000313" key="10">
    <source>
        <dbReference type="Proteomes" id="UP000466683"/>
    </source>
</evidence>
<dbReference type="InterPro" id="IPR013325">
    <property type="entry name" value="RNA_pol_sigma_r2"/>
</dbReference>
<keyword evidence="2" id="KW-0805">Transcription regulation</keyword>
<dbReference type="EMBL" id="CP060016">
    <property type="protein sequence ID" value="UNB98028.1"/>
    <property type="molecule type" value="Genomic_DNA"/>
</dbReference>
<dbReference type="SUPFAM" id="SSF88946">
    <property type="entry name" value="Sigma2 domain of RNA polymerase sigma factors"/>
    <property type="match status" value="1"/>
</dbReference>
<organism evidence="9 11">
    <name type="scientific">Mycolicibacterium boenickei</name>
    <dbReference type="NCBI Taxonomy" id="146017"/>
    <lineage>
        <taxon>Bacteria</taxon>
        <taxon>Bacillati</taxon>
        <taxon>Actinomycetota</taxon>
        <taxon>Actinomycetes</taxon>
        <taxon>Mycobacteriales</taxon>
        <taxon>Mycobacteriaceae</taxon>
        <taxon>Mycolicibacterium</taxon>
    </lineage>
</organism>
<dbReference type="CDD" id="cd06171">
    <property type="entry name" value="Sigma70_r4"/>
    <property type="match status" value="1"/>
</dbReference>
<keyword evidence="10" id="KW-1185">Reference proteome</keyword>
<keyword evidence="3" id="KW-0731">Sigma factor</keyword>
<protein>
    <submittedName>
        <fullName evidence="8 9">RNA polymerase sigma factor</fullName>
    </submittedName>
</protein>
<evidence type="ECO:0000256" key="2">
    <source>
        <dbReference type="ARBA" id="ARBA00023015"/>
    </source>
</evidence>
<evidence type="ECO:0000313" key="8">
    <source>
        <dbReference type="EMBL" id="BBX93783.1"/>
    </source>
</evidence>
<proteinExistence type="inferred from homology"/>
<evidence type="ECO:0000256" key="5">
    <source>
        <dbReference type="ARBA" id="ARBA00023163"/>
    </source>
</evidence>
<evidence type="ECO:0000256" key="1">
    <source>
        <dbReference type="ARBA" id="ARBA00010641"/>
    </source>
</evidence>
<dbReference type="EMBL" id="AP022579">
    <property type="protein sequence ID" value="BBX93783.1"/>
    <property type="molecule type" value="Genomic_DNA"/>
</dbReference>
<dbReference type="Gene3D" id="1.10.10.10">
    <property type="entry name" value="Winged helix-like DNA-binding domain superfamily/Winged helix DNA-binding domain"/>
    <property type="match status" value="1"/>
</dbReference>
<dbReference type="GO" id="GO:0006352">
    <property type="term" value="P:DNA-templated transcription initiation"/>
    <property type="evidence" value="ECO:0007669"/>
    <property type="project" value="InterPro"/>
</dbReference>
<evidence type="ECO:0000259" key="7">
    <source>
        <dbReference type="Pfam" id="PF08281"/>
    </source>
</evidence>
<name>A0AAX2ZS30_9MYCO</name>
<gene>
    <name evidence="8" type="primary">rpoE_6</name>
    <name evidence="9" type="ORF">H5U98_21000</name>
    <name evidence="8" type="ORF">MBOE_54320</name>
</gene>